<name>A0A5J4WTA5_9EUKA</name>
<reference evidence="2 3" key="1">
    <citation type="submission" date="2019-03" db="EMBL/GenBank/DDBJ databases">
        <title>Single cell metagenomics reveals metabolic interactions within the superorganism composed of flagellate Streblomastix strix and complex community of Bacteroidetes bacteria on its surface.</title>
        <authorList>
            <person name="Treitli S.C."/>
            <person name="Kolisko M."/>
            <person name="Husnik F."/>
            <person name="Keeling P."/>
            <person name="Hampl V."/>
        </authorList>
    </citation>
    <scope>NUCLEOTIDE SEQUENCE [LARGE SCALE GENOMIC DNA]</scope>
    <source>
        <strain evidence="2">ST1C</strain>
    </source>
</reference>
<evidence type="ECO:0000313" key="3">
    <source>
        <dbReference type="Proteomes" id="UP000324800"/>
    </source>
</evidence>
<dbReference type="Proteomes" id="UP000324800">
    <property type="component" value="Unassembled WGS sequence"/>
</dbReference>
<proteinExistence type="predicted"/>
<evidence type="ECO:0000256" key="1">
    <source>
        <dbReference type="SAM" id="MobiDB-lite"/>
    </source>
</evidence>
<evidence type="ECO:0000313" key="2">
    <source>
        <dbReference type="EMBL" id="KAA6397349.1"/>
    </source>
</evidence>
<comment type="caution">
    <text evidence="2">The sequence shown here is derived from an EMBL/GenBank/DDBJ whole genome shotgun (WGS) entry which is preliminary data.</text>
</comment>
<sequence>MHPLQVSEHIPKRRTGTGAIGISTTYSRDDHQHLLNTDPTVVNKQMKDIRSGDKVSASAVLNGTQAGTGTTNRASNGSVQYSSGNPILWRVNSVGAEGWFYGNGTNICWISGPITLGSIHP</sequence>
<dbReference type="AlphaFoldDB" id="A0A5J4WTA5"/>
<organism evidence="2 3">
    <name type="scientific">Streblomastix strix</name>
    <dbReference type="NCBI Taxonomy" id="222440"/>
    <lineage>
        <taxon>Eukaryota</taxon>
        <taxon>Metamonada</taxon>
        <taxon>Preaxostyla</taxon>
        <taxon>Oxymonadida</taxon>
        <taxon>Streblomastigidae</taxon>
        <taxon>Streblomastix</taxon>
    </lineage>
</organism>
<accession>A0A5J4WTA5</accession>
<feature type="region of interest" description="Disordered" evidence="1">
    <location>
        <begin position="1"/>
        <end position="24"/>
    </location>
</feature>
<gene>
    <name evidence="2" type="ORF">EZS28_007121</name>
</gene>
<protein>
    <submittedName>
        <fullName evidence="2">Uncharacterized protein</fullName>
    </submittedName>
</protein>
<dbReference type="EMBL" id="SNRW01001200">
    <property type="protein sequence ID" value="KAA6397349.1"/>
    <property type="molecule type" value="Genomic_DNA"/>
</dbReference>